<dbReference type="Proteomes" id="UP000193431">
    <property type="component" value="Chromosome"/>
</dbReference>
<keyword evidence="1" id="KW-0472">Membrane</keyword>
<keyword evidence="1" id="KW-1133">Transmembrane helix</keyword>
<dbReference type="RefSeq" id="WP_085767787.1">
    <property type="nucleotide sequence ID" value="NZ_CP019344.1"/>
</dbReference>
<organism evidence="2 3">
    <name type="scientific">Nonlabens spongiae</name>
    <dbReference type="NCBI Taxonomy" id="331648"/>
    <lineage>
        <taxon>Bacteria</taxon>
        <taxon>Pseudomonadati</taxon>
        <taxon>Bacteroidota</taxon>
        <taxon>Flavobacteriia</taxon>
        <taxon>Flavobacteriales</taxon>
        <taxon>Flavobacteriaceae</taxon>
        <taxon>Nonlabens</taxon>
    </lineage>
</organism>
<evidence type="ECO:0000313" key="2">
    <source>
        <dbReference type="EMBL" id="ARN78986.1"/>
    </source>
</evidence>
<feature type="transmembrane region" description="Helical" evidence="1">
    <location>
        <begin position="52"/>
        <end position="76"/>
    </location>
</feature>
<dbReference type="STRING" id="331648.BST97_13860"/>
<protein>
    <submittedName>
        <fullName evidence="2">Exosortase F system-associated protein</fullName>
    </submittedName>
</protein>
<evidence type="ECO:0000313" key="3">
    <source>
        <dbReference type="Proteomes" id="UP000193431"/>
    </source>
</evidence>
<gene>
    <name evidence="2" type="ORF">BST97_13860</name>
</gene>
<name>A0A1W6MN95_9FLAO</name>
<sequence length="149" mass="17543">MTVSRLISFVMIALLLTGLVCVRAFEVAIFQDPLQSYFLGDFQKYAFPEVNIFKLIALTSFRFLINTVLSLWILWFLYKKKRFVNAALWVYLFAFVILMALFIILFQTSGDLGKMAFFYTRRFLIHPVILFVLVAGFYFLKSKKRLNFD</sequence>
<feature type="transmembrane region" description="Helical" evidence="1">
    <location>
        <begin position="123"/>
        <end position="140"/>
    </location>
</feature>
<dbReference type="EMBL" id="CP019344">
    <property type="protein sequence ID" value="ARN78986.1"/>
    <property type="molecule type" value="Genomic_DNA"/>
</dbReference>
<proteinExistence type="predicted"/>
<keyword evidence="1" id="KW-0812">Transmembrane</keyword>
<dbReference type="AlphaFoldDB" id="A0A1W6MN95"/>
<dbReference type="NCBIfam" id="TIGR04127">
    <property type="entry name" value="flavo_near_exo"/>
    <property type="match status" value="1"/>
</dbReference>
<reference evidence="2 3" key="1">
    <citation type="submission" date="2016-11" db="EMBL/GenBank/DDBJ databases">
        <title>Trade-off between light-utilization and light-protection in marine flavobacteria.</title>
        <authorList>
            <person name="Kumagai Y."/>
        </authorList>
    </citation>
    <scope>NUCLEOTIDE SEQUENCE [LARGE SCALE GENOMIC DNA]</scope>
    <source>
        <strain evidence="2 3">JCM 13191</strain>
    </source>
</reference>
<keyword evidence="3" id="KW-1185">Reference proteome</keyword>
<dbReference type="InterPro" id="IPR026414">
    <property type="entry name" value="ExosoTase_F-assoc_memb"/>
</dbReference>
<dbReference type="OrthoDB" id="982493at2"/>
<accession>A0A1W6MN95</accession>
<evidence type="ECO:0000256" key="1">
    <source>
        <dbReference type="SAM" id="Phobius"/>
    </source>
</evidence>
<feature type="transmembrane region" description="Helical" evidence="1">
    <location>
        <begin position="88"/>
        <end position="108"/>
    </location>
</feature>